<proteinExistence type="predicted"/>
<reference evidence="1 2" key="1">
    <citation type="submission" date="2024-02" db="EMBL/GenBank/DDBJ databases">
        <title>Draft genome sequence of Collimonas sp. strain H4R21, an effective mineral-weathering bacterial strain isolated from the beech rhizosphere.</title>
        <authorList>
            <person name="Morin E."/>
            <person name="Uroz S."/>
            <person name="Leveau J.H.J."/>
            <person name="Kumar R."/>
            <person name="Rey M.W."/>
            <person name="Pham J."/>
        </authorList>
    </citation>
    <scope>NUCLEOTIDE SEQUENCE [LARGE SCALE GENOMIC DNA]</scope>
    <source>
        <strain evidence="1 2">H4R21</strain>
    </source>
</reference>
<gene>
    <name evidence="1" type="ORF">V8G57_01665</name>
</gene>
<evidence type="ECO:0000313" key="2">
    <source>
        <dbReference type="Proteomes" id="UP001495910"/>
    </source>
</evidence>
<accession>A0ABU9PQ16</accession>
<dbReference type="EMBL" id="JBANDC010000001">
    <property type="protein sequence ID" value="MEM4986086.1"/>
    <property type="molecule type" value="Genomic_DNA"/>
</dbReference>
<organism evidence="1 2">
    <name type="scientific">Collimonas rhizosphaerae</name>
    <dbReference type="NCBI Taxonomy" id="3126357"/>
    <lineage>
        <taxon>Bacteria</taxon>
        <taxon>Pseudomonadati</taxon>
        <taxon>Pseudomonadota</taxon>
        <taxon>Betaproteobacteria</taxon>
        <taxon>Burkholderiales</taxon>
        <taxon>Oxalobacteraceae</taxon>
        <taxon>Collimonas</taxon>
    </lineage>
</organism>
<comment type="caution">
    <text evidence="1">The sequence shown here is derived from an EMBL/GenBank/DDBJ whole genome shotgun (WGS) entry which is preliminary data.</text>
</comment>
<dbReference type="RefSeq" id="WP_342827924.1">
    <property type="nucleotide sequence ID" value="NZ_JBANDC010000001.1"/>
</dbReference>
<evidence type="ECO:0000313" key="1">
    <source>
        <dbReference type="EMBL" id="MEM4986086.1"/>
    </source>
</evidence>
<keyword evidence="2" id="KW-1185">Reference proteome</keyword>
<name>A0ABU9PQ16_9BURK</name>
<sequence>MPTYRVNIARPSTKPPFYDWPQTVVAPSPDVAKGYAYANWVNSHPNPAAPPLSQCRVSVTLSNAMLLADVSSVSPMQQAFIDGIESQVTKFLSTQLDGTFSMINYPSGFNYGITYGSNAYYNRATLQDIDTLLGVASNGQPELTGAGFSNLYAQIMGAVTFSFCQQDLATMGKQDTAASGQIASILTEFENLQGVYTSPLPFGGKLQDIFNQMNKAYGSIANIPDSLNALRNAIAAYKSLAGDSYAMHNRYYAATARIAAVVANVTTPSQANGGMQVNSSSYYVGFTPNKLPTANQLIAGLNTAGNAVSVAISISDFSSDSSQLSISGGTSFTIPIADILDIAVSGSAAYDMSRYTSSSSTVTMNITYPGVTLFASIPSVLSTDNTTGWYADDILQEVATKTGQEATGYQLQGSEFDVTQLFGQGKTFSRLKTFVISQQPTISMTFTGAKASVITSDLQVNASVQLKLFGMFDLGGASGSYSVQKVDSSSSSGSVTVTFGPPVISGTTPIQQQLAYVLGGVASYPPSNV</sequence>
<protein>
    <submittedName>
        <fullName evidence="1">Uncharacterized protein</fullName>
    </submittedName>
</protein>
<dbReference type="Proteomes" id="UP001495910">
    <property type="component" value="Unassembled WGS sequence"/>
</dbReference>